<evidence type="ECO:0000256" key="2">
    <source>
        <dbReference type="ARBA" id="ARBA00023015"/>
    </source>
</evidence>
<keyword evidence="5" id="KW-1133">Transmembrane helix</keyword>
<comment type="similarity">
    <text evidence="1">Belongs to the sigma-70 factor family. ECF subfamily.</text>
</comment>
<gene>
    <name evidence="8" type="ORF">ESB13_04345</name>
</gene>
<dbReference type="AlphaFoldDB" id="A0A4V1MAJ0"/>
<evidence type="ECO:0000259" key="7">
    <source>
        <dbReference type="Pfam" id="PF08281"/>
    </source>
</evidence>
<feature type="domain" description="RNA polymerase sigma factor 70 region 4 type 2" evidence="7">
    <location>
        <begin position="140"/>
        <end position="190"/>
    </location>
</feature>
<evidence type="ECO:0000313" key="9">
    <source>
        <dbReference type="Proteomes" id="UP000290545"/>
    </source>
</evidence>
<dbReference type="InterPro" id="IPR013325">
    <property type="entry name" value="RNA_pol_sigma_r2"/>
</dbReference>
<dbReference type="InterPro" id="IPR014284">
    <property type="entry name" value="RNA_pol_sigma-70_dom"/>
</dbReference>
<keyword evidence="4" id="KW-0804">Transcription</keyword>
<dbReference type="GO" id="GO:0006352">
    <property type="term" value="P:DNA-templated transcription initiation"/>
    <property type="evidence" value="ECO:0007669"/>
    <property type="project" value="InterPro"/>
</dbReference>
<dbReference type="InterPro" id="IPR039425">
    <property type="entry name" value="RNA_pol_sigma-70-like"/>
</dbReference>
<keyword evidence="3" id="KW-0731">Sigma factor</keyword>
<dbReference type="Gene3D" id="1.10.1740.10">
    <property type="match status" value="1"/>
</dbReference>
<reference evidence="8 9" key="1">
    <citation type="submission" date="2019-01" db="EMBL/GenBank/DDBJ databases">
        <title>Filimonas sp. strain TTM-71.</title>
        <authorList>
            <person name="Chen W.-M."/>
        </authorList>
    </citation>
    <scope>NUCLEOTIDE SEQUENCE [LARGE SCALE GENOMIC DNA]</scope>
    <source>
        <strain evidence="8 9">TTM-71</strain>
    </source>
</reference>
<dbReference type="InterPro" id="IPR036388">
    <property type="entry name" value="WH-like_DNA-bd_sf"/>
</dbReference>
<dbReference type="PANTHER" id="PTHR43133">
    <property type="entry name" value="RNA POLYMERASE ECF-TYPE SIGMA FACTO"/>
    <property type="match status" value="1"/>
</dbReference>
<evidence type="ECO:0000256" key="3">
    <source>
        <dbReference type="ARBA" id="ARBA00023082"/>
    </source>
</evidence>
<dbReference type="InterPro" id="IPR013249">
    <property type="entry name" value="RNA_pol_sigma70_r4_t2"/>
</dbReference>
<dbReference type="GO" id="GO:0016987">
    <property type="term" value="F:sigma factor activity"/>
    <property type="evidence" value="ECO:0007669"/>
    <property type="project" value="UniProtKB-KW"/>
</dbReference>
<dbReference type="OrthoDB" id="665849at2"/>
<proteinExistence type="inferred from homology"/>
<dbReference type="NCBIfam" id="TIGR02937">
    <property type="entry name" value="sigma70-ECF"/>
    <property type="match status" value="1"/>
</dbReference>
<organism evidence="8 9">
    <name type="scientific">Filimonas effusa</name>
    <dbReference type="NCBI Taxonomy" id="2508721"/>
    <lineage>
        <taxon>Bacteria</taxon>
        <taxon>Pseudomonadati</taxon>
        <taxon>Bacteroidota</taxon>
        <taxon>Chitinophagia</taxon>
        <taxon>Chitinophagales</taxon>
        <taxon>Chitinophagaceae</taxon>
        <taxon>Filimonas</taxon>
    </lineage>
</organism>
<feature type="transmembrane region" description="Helical" evidence="5">
    <location>
        <begin position="197"/>
        <end position="219"/>
    </location>
</feature>
<protein>
    <submittedName>
        <fullName evidence="8">Sigma-70 family RNA polymerase sigma factor</fullName>
    </submittedName>
</protein>
<dbReference type="PANTHER" id="PTHR43133:SF46">
    <property type="entry name" value="RNA POLYMERASE SIGMA-70 FACTOR ECF SUBFAMILY"/>
    <property type="match status" value="1"/>
</dbReference>
<evidence type="ECO:0000256" key="5">
    <source>
        <dbReference type="SAM" id="Phobius"/>
    </source>
</evidence>
<keyword evidence="5" id="KW-0812">Transmembrane</keyword>
<keyword evidence="2" id="KW-0805">Transcription regulation</keyword>
<keyword evidence="5" id="KW-0472">Membrane</keyword>
<dbReference type="GO" id="GO:0003677">
    <property type="term" value="F:DNA binding"/>
    <property type="evidence" value="ECO:0007669"/>
    <property type="project" value="InterPro"/>
</dbReference>
<dbReference type="Pfam" id="PF04542">
    <property type="entry name" value="Sigma70_r2"/>
    <property type="match status" value="1"/>
</dbReference>
<dbReference type="Proteomes" id="UP000290545">
    <property type="component" value="Unassembled WGS sequence"/>
</dbReference>
<feature type="domain" description="RNA polymerase sigma-70 region 2" evidence="6">
    <location>
        <begin position="37"/>
        <end position="106"/>
    </location>
</feature>
<dbReference type="Gene3D" id="1.10.10.10">
    <property type="entry name" value="Winged helix-like DNA-binding domain superfamily/Winged helix DNA-binding domain"/>
    <property type="match status" value="1"/>
</dbReference>
<comment type="caution">
    <text evidence="8">The sequence shown here is derived from an EMBL/GenBank/DDBJ whole genome shotgun (WGS) entry which is preliminary data.</text>
</comment>
<dbReference type="InterPro" id="IPR007627">
    <property type="entry name" value="RNA_pol_sigma70_r2"/>
</dbReference>
<dbReference type="InterPro" id="IPR013324">
    <property type="entry name" value="RNA_pol_sigma_r3/r4-like"/>
</dbReference>
<dbReference type="SUPFAM" id="SSF88659">
    <property type="entry name" value="Sigma3 and sigma4 domains of RNA polymerase sigma factors"/>
    <property type="match status" value="1"/>
</dbReference>
<dbReference type="EMBL" id="SDHZ01000001">
    <property type="protein sequence ID" value="RXK86046.1"/>
    <property type="molecule type" value="Genomic_DNA"/>
</dbReference>
<keyword evidence="9" id="KW-1185">Reference proteome</keyword>
<name>A0A4V1MAJ0_9BACT</name>
<dbReference type="SUPFAM" id="SSF88946">
    <property type="entry name" value="Sigma2 domain of RNA polymerase sigma factors"/>
    <property type="match status" value="1"/>
</dbReference>
<accession>A0A4V1MAJ0</accession>
<evidence type="ECO:0000313" key="8">
    <source>
        <dbReference type="EMBL" id="RXK86046.1"/>
    </source>
</evidence>
<evidence type="ECO:0000256" key="4">
    <source>
        <dbReference type="ARBA" id="ARBA00023163"/>
    </source>
</evidence>
<evidence type="ECO:0000259" key="6">
    <source>
        <dbReference type="Pfam" id="PF04542"/>
    </source>
</evidence>
<sequence length="220" mass="26092">MSLIPLAYISERVYQHLPDNILLQHVRQKDLTAFNELYYRLAPSLLETAFQKTNDRPQSQDMVQELFIWLWEQAATLGEYSLEGFDVRGYLFTALRNKIYNHYHRRVNTVAVICELQRTVVYAENNISRQTDFNDLDQTVESELSLLPAEMQKIFRLRKQEGLSIKEIALQLVLSEQTVKNQLYMATRRLRLSLQKVLNITVILIQYWLWYFCFLPLLIV</sequence>
<dbReference type="Pfam" id="PF08281">
    <property type="entry name" value="Sigma70_r4_2"/>
    <property type="match status" value="1"/>
</dbReference>
<evidence type="ECO:0000256" key="1">
    <source>
        <dbReference type="ARBA" id="ARBA00010641"/>
    </source>
</evidence>